<evidence type="ECO:0000313" key="2">
    <source>
        <dbReference type="Proteomes" id="UP001284537"/>
    </source>
</evidence>
<proteinExistence type="predicted"/>
<keyword evidence="2" id="KW-1185">Reference proteome</keyword>
<dbReference type="RefSeq" id="WP_319963198.1">
    <property type="nucleotide sequence ID" value="NZ_JAXARY010000039.1"/>
</dbReference>
<dbReference type="EMBL" id="JAXARY010000039">
    <property type="protein sequence ID" value="MDX8130350.1"/>
    <property type="molecule type" value="Genomic_DNA"/>
</dbReference>
<evidence type="ECO:0000313" key="1">
    <source>
        <dbReference type="EMBL" id="MDX8130350.1"/>
    </source>
</evidence>
<reference evidence="1 2" key="1">
    <citation type="submission" date="2023-11" db="EMBL/GenBank/DDBJ databases">
        <authorList>
            <person name="Ouyang M.-Y."/>
        </authorList>
    </citation>
    <scope>NUCLEOTIDE SEQUENCE [LARGE SCALE GENOMIC DNA]</scope>
    <source>
        <strain evidence="1 2">OY6</strain>
    </source>
</reference>
<accession>A0ABU4ULQ0</accession>
<sequence length="71" mass="7821">MPDKLPALYAFSCLRVQFEIRGGFIAQGLREKAAGISLKCFRGVHGCICVLSGWILLKRLIHFAVELTSGN</sequence>
<name>A0ABU4ULQ0_9GAMM</name>
<protein>
    <submittedName>
        <fullName evidence="1">Uncharacterized protein</fullName>
    </submittedName>
</protein>
<organism evidence="1 2">
    <name type="scientific">Methylomonas defluvii</name>
    <dbReference type="NCBI Taxonomy" id="3045149"/>
    <lineage>
        <taxon>Bacteria</taxon>
        <taxon>Pseudomonadati</taxon>
        <taxon>Pseudomonadota</taxon>
        <taxon>Gammaproteobacteria</taxon>
        <taxon>Methylococcales</taxon>
        <taxon>Methylococcaceae</taxon>
        <taxon>Methylomonas</taxon>
    </lineage>
</organism>
<dbReference type="Proteomes" id="UP001284537">
    <property type="component" value="Unassembled WGS sequence"/>
</dbReference>
<gene>
    <name evidence="1" type="ORF">QLH52_23870</name>
</gene>
<comment type="caution">
    <text evidence="1">The sequence shown here is derived from an EMBL/GenBank/DDBJ whole genome shotgun (WGS) entry which is preliminary data.</text>
</comment>